<accession>A0A9D8KC11</accession>
<dbReference type="PANTHER" id="PTHR18968:SF13">
    <property type="entry name" value="ACETOLACTATE SYNTHASE CATALYTIC SUBUNIT, MITOCHONDRIAL"/>
    <property type="match status" value="1"/>
</dbReference>
<comment type="similarity">
    <text evidence="1 3">Belongs to the TPP enzyme family.</text>
</comment>
<feature type="domain" description="Thiamine pyrophosphate enzyme N-terminal TPP-binding" evidence="6">
    <location>
        <begin position="41"/>
        <end position="153"/>
    </location>
</feature>
<dbReference type="AlphaFoldDB" id="A0A9D8KC11"/>
<dbReference type="Gene3D" id="3.40.50.970">
    <property type="match status" value="2"/>
</dbReference>
<dbReference type="InterPro" id="IPR029061">
    <property type="entry name" value="THDP-binding"/>
</dbReference>
<dbReference type="InterPro" id="IPR045229">
    <property type="entry name" value="TPP_enz"/>
</dbReference>
<dbReference type="SUPFAM" id="SSF52467">
    <property type="entry name" value="DHS-like NAD/FAD-binding domain"/>
    <property type="match status" value="1"/>
</dbReference>
<dbReference type="Proteomes" id="UP000809273">
    <property type="component" value="Unassembled WGS sequence"/>
</dbReference>
<dbReference type="InterPro" id="IPR029035">
    <property type="entry name" value="DHS-like_NAD/FAD-binding_dom"/>
</dbReference>
<dbReference type="EMBL" id="JAFGIX010000008">
    <property type="protein sequence ID" value="MBN1571883.1"/>
    <property type="molecule type" value="Genomic_DNA"/>
</dbReference>
<dbReference type="SUPFAM" id="SSF52518">
    <property type="entry name" value="Thiamin diphosphate-binding fold (THDP-binding)"/>
    <property type="match status" value="2"/>
</dbReference>
<reference evidence="7" key="1">
    <citation type="journal article" date="2021" name="Environ. Microbiol.">
        <title>Genomic characterization of three novel Desulfobacterota classes expand the metabolic and phylogenetic diversity of the phylum.</title>
        <authorList>
            <person name="Murphy C.L."/>
            <person name="Biggerstaff J."/>
            <person name="Eichhorn A."/>
            <person name="Ewing E."/>
            <person name="Shahan R."/>
            <person name="Soriano D."/>
            <person name="Stewart S."/>
            <person name="VanMol K."/>
            <person name="Walker R."/>
            <person name="Walters P."/>
            <person name="Elshahed M.S."/>
            <person name="Youssef N.H."/>
        </authorList>
    </citation>
    <scope>NUCLEOTIDE SEQUENCE</scope>
    <source>
        <strain evidence="7">Zod_Metabat.24</strain>
    </source>
</reference>
<evidence type="ECO:0000256" key="1">
    <source>
        <dbReference type="ARBA" id="ARBA00007812"/>
    </source>
</evidence>
<gene>
    <name evidence="7" type="ORF">JW984_01665</name>
</gene>
<evidence type="ECO:0000256" key="3">
    <source>
        <dbReference type="RuleBase" id="RU362132"/>
    </source>
</evidence>
<reference evidence="7" key="2">
    <citation type="submission" date="2021-01" db="EMBL/GenBank/DDBJ databases">
        <authorList>
            <person name="Hahn C.R."/>
            <person name="Youssef N.H."/>
            <person name="Elshahed M."/>
        </authorList>
    </citation>
    <scope>NUCLEOTIDE SEQUENCE</scope>
    <source>
        <strain evidence="7">Zod_Metabat.24</strain>
    </source>
</reference>
<dbReference type="GO" id="GO:0005948">
    <property type="term" value="C:acetolactate synthase complex"/>
    <property type="evidence" value="ECO:0007669"/>
    <property type="project" value="TreeGrafter"/>
</dbReference>
<evidence type="ECO:0000259" key="4">
    <source>
        <dbReference type="Pfam" id="PF00205"/>
    </source>
</evidence>
<evidence type="ECO:0000259" key="6">
    <source>
        <dbReference type="Pfam" id="PF02776"/>
    </source>
</evidence>
<dbReference type="PANTHER" id="PTHR18968">
    <property type="entry name" value="THIAMINE PYROPHOSPHATE ENZYMES"/>
    <property type="match status" value="1"/>
</dbReference>
<dbReference type="GO" id="GO:0003984">
    <property type="term" value="F:acetolactate synthase activity"/>
    <property type="evidence" value="ECO:0007669"/>
    <property type="project" value="TreeGrafter"/>
</dbReference>
<organism evidence="7 8">
    <name type="scientific">Candidatus Zymogenus saltonus</name>
    <dbReference type="NCBI Taxonomy" id="2844893"/>
    <lineage>
        <taxon>Bacteria</taxon>
        <taxon>Deltaproteobacteria</taxon>
        <taxon>Candidatus Zymogenia</taxon>
        <taxon>Candidatus Zymogeniales</taxon>
        <taxon>Candidatus Zymogenaceae</taxon>
        <taxon>Candidatus Zymogenus</taxon>
    </lineage>
</organism>
<dbReference type="GO" id="GO:0009099">
    <property type="term" value="P:L-valine biosynthetic process"/>
    <property type="evidence" value="ECO:0007669"/>
    <property type="project" value="TreeGrafter"/>
</dbReference>
<feature type="domain" description="Thiamine pyrophosphate enzyme central" evidence="4">
    <location>
        <begin position="240"/>
        <end position="371"/>
    </location>
</feature>
<dbReference type="CDD" id="cd00568">
    <property type="entry name" value="TPP_enzymes"/>
    <property type="match status" value="1"/>
</dbReference>
<dbReference type="InterPro" id="IPR012001">
    <property type="entry name" value="Thiamin_PyroP_enz_TPP-bd_dom"/>
</dbReference>
<dbReference type="InterPro" id="IPR011766">
    <property type="entry name" value="TPP_enzyme_TPP-bd"/>
</dbReference>
<evidence type="ECO:0000313" key="7">
    <source>
        <dbReference type="EMBL" id="MBN1571883.1"/>
    </source>
</evidence>
<dbReference type="Gene3D" id="3.40.50.1220">
    <property type="entry name" value="TPP-binding domain"/>
    <property type="match status" value="1"/>
</dbReference>
<dbReference type="CDD" id="cd07035">
    <property type="entry name" value="TPP_PYR_POX_like"/>
    <property type="match status" value="1"/>
</dbReference>
<protein>
    <submittedName>
        <fullName evidence="7">Thiamine pyrophosphate-binding protein</fullName>
    </submittedName>
</protein>
<dbReference type="Pfam" id="PF02775">
    <property type="entry name" value="TPP_enzyme_C"/>
    <property type="match status" value="1"/>
</dbReference>
<dbReference type="GO" id="GO:0009097">
    <property type="term" value="P:isoleucine biosynthetic process"/>
    <property type="evidence" value="ECO:0007669"/>
    <property type="project" value="TreeGrafter"/>
</dbReference>
<evidence type="ECO:0000259" key="5">
    <source>
        <dbReference type="Pfam" id="PF02775"/>
    </source>
</evidence>
<dbReference type="GO" id="GO:0000287">
    <property type="term" value="F:magnesium ion binding"/>
    <property type="evidence" value="ECO:0007669"/>
    <property type="project" value="InterPro"/>
</dbReference>
<dbReference type="Pfam" id="PF02776">
    <property type="entry name" value="TPP_enzyme_N"/>
    <property type="match status" value="1"/>
</dbReference>
<dbReference type="InterPro" id="IPR012000">
    <property type="entry name" value="Thiamin_PyroP_enz_cen_dom"/>
</dbReference>
<dbReference type="GO" id="GO:0050660">
    <property type="term" value="F:flavin adenine dinucleotide binding"/>
    <property type="evidence" value="ECO:0007669"/>
    <property type="project" value="TreeGrafter"/>
</dbReference>
<name>A0A9D8KC11_9DELT</name>
<dbReference type="Pfam" id="PF00205">
    <property type="entry name" value="TPP_enzyme_M"/>
    <property type="match status" value="1"/>
</dbReference>
<keyword evidence="2 3" id="KW-0786">Thiamine pyrophosphate</keyword>
<proteinExistence type="inferred from homology"/>
<sequence>MRVKQIKLTAERTGRAKAIAKAGGFDEALGSGTLPQYADVTLSEAIILGLIRQGVTKFLAIFGHGSTEIGEVLRVYEGKGIVKTYAVRHETEAAHAASALRWVTGEKAAVITSIGPGAMHALSGSLVPLSDGLGVWFLLGDITTEDEGPNMQEIPGYDQDKFLRLFSSMGDSYMLHTPGAVASALRRGLNAVEHPYRAGPFFLLLPMNTQPCLLEGYNLDALPVNAPPRLGPAADDGSYKTAMELIERSERIVVKVGGGARMAGKELIEFLDLTDSVAVTSPLVSGVIPFDHERNMTVGGSKGSISGNYAMEEADLLLALGTRFVCQSDCSRTGYQNVKGVININGDVQAAMHLRKTVGLIGDTADTLRRLNEELKKSKSLKKNRNSRWLEECSIKRKEWDDFRNERYKTPVLYDETWKGEVLTQPASIKAATDWARENDIITFFDAGDVQANGFQVVEDDRLGRTFTETGASYMGFAASALLSTALTSKPFYGLALSGDGSFTMNSQILIDGVHHGAKGCILVLDNRRMSAITGLQYDQYGVEYATSDPVEVDYVAWANAIKGVKGIDGGRSVESLIKALKEARSYDGLSLIHLPVYSGRDPLGGMGVFGRWNVGNWCVDTQALRHKIGL</sequence>
<dbReference type="GO" id="GO:0030976">
    <property type="term" value="F:thiamine pyrophosphate binding"/>
    <property type="evidence" value="ECO:0007669"/>
    <property type="project" value="InterPro"/>
</dbReference>
<feature type="domain" description="Thiamine pyrophosphate enzyme TPP-binding" evidence="5">
    <location>
        <begin position="446"/>
        <end position="594"/>
    </location>
</feature>
<evidence type="ECO:0000256" key="2">
    <source>
        <dbReference type="ARBA" id="ARBA00023052"/>
    </source>
</evidence>
<evidence type="ECO:0000313" key="8">
    <source>
        <dbReference type="Proteomes" id="UP000809273"/>
    </source>
</evidence>
<comment type="caution">
    <text evidence="7">The sequence shown here is derived from an EMBL/GenBank/DDBJ whole genome shotgun (WGS) entry which is preliminary data.</text>
</comment>